<evidence type="ECO:0000256" key="4">
    <source>
        <dbReference type="ARBA" id="ARBA00022723"/>
    </source>
</evidence>
<accession>A0A6I2R0Z5</accession>
<comment type="similarity">
    <text evidence="8">Belongs to the AAA ATPase family.</text>
</comment>
<dbReference type="AlphaFoldDB" id="A0A6I2R0Z5"/>
<proteinExistence type="inferred from homology"/>
<comment type="similarity">
    <text evidence="2">In the C-terminal section; belongs to the peptidase M41 family.</text>
</comment>
<dbReference type="Pfam" id="PF01434">
    <property type="entry name" value="Peptidase_M41"/>
    <property type="match status" value="1"/>
</dbReference>
<evidence type="ECO:0000259" key="11">
    <source>
        <dbReference type="SMART" id="SM00382"/>
    </source>
</evidence>
<dbReference type="Proteomes" id="UP000434475">
    <property type="component" value="Unassembled WGS sequence"/>
</dbReference>
<dbReference type="FunFam" id="3.40.50.300:FF:002568">
    <property type="entry name" value="Cell division protein (FtsH)"/>
    <property type="match status" value="1"/>
</dbReference>
<evidence type="ECO:0000256" key="6">
    <source>
        <dbReference type="ARBA" id="ARBA00022833"/>
    </source>
</evidence>
<organism evidence="12 13">
    <name type="scientific">Flavonifractor plautii</name>
    <name type="common">Fusobacterium plautii</name>
    <dbReference type="NCBI Taxonomy" id="292800"/>
    <lineage>
        <taxon>Bacteria</taxon>
        <taxon>Bacillati</taxon>
        <taxon>Bacillota</taxon>
        <taxon>Clostridia</taxon>
        <taxon>Eubacteriales</taxon>
        <taxon>Oscillospiraceae</taxon>
        <taxon>Flavonifractor</taxon>
    </lineage>
</organism>
<dbReference type="Gene3D" id="1.20.58.760">
    <property type="entry name" value="Peptidase M41"/>
    <property type="match status" value="1"/>
</dbReference>
<evidence type="ECO:0000313" key="12">
    <source>
        <dbReference type="EMBL" id="MSB19905.1"/>
    </source>
</evidence>
<keyword evidence="6" id="KW-0862">Zinc</keyword>
<keyword evidence="10" id="KW-0812">Transmembrane</keyword>
<dbReference type="GO" id="GO:0005524">
    <property type="term" value="F:ATP binding"/>
    <property type="evidence" value="ECO:0007669"/>
    <property type="project" value="UniProtKB-KW"/>
</dbReference>
<keyword evidence="7" id="KW-0482">Metalloprotease</keyword>
<dbReference type="InterPro" id="IPR027417">
    <property type="entry name" value="P-loop_NTPase"/>
</dbReference>
<feature type="domain" description="AAA+ ATPase" evidence="11">
    <location>
        <begin position="188"/>
        <end position="324"/>
    </location>
</feature>
<dbReference type="PANTHER" id="PTHR23076">
    <property type="entry name" value="METALLOPROTEASE M41 FTSH"/>
    <property type="match status" value="1"/>
</dbReference>
<feature type="compositionally biased region" description="Basic and acidic residues" evidence="9">
    <location>
        <begin position="122"/>
        <end position="131"/>
    </location>
</feature>
<dbReference type="Pfam" id="PF17862">
    <property type="entry name" value="AAA_lid_3"/>
    <property type="match status" value="1"/>
</dbReference>
<evidence type="ECO:0000256" key="7">
    <source>
        <dbReference type="ARBA" id="ARBA00023049"/>
    </source>
</evidence>
<keyword evidence="4" id="KW-0479">Metal-binding</keyword>
<dbReference type="GO" id="GO:0046872">
    <property type="term" value="F:metal ion binding"/>
    <property type="evidence" value="ECO:0007669"/>
    <property type="project" value="UniProtKB-KW"/>
</dbReference>
<dbReference type="InterPro" id="IPR037219">
    <property type="entry name" value="Peptidase_M41-like"/>
</dbReference>
<dbReference type="InterPro" id="IPR003960">
    <property type="entry name" value="ATPase_AAA_CS"/>
</dbReference>
<dbReference type="Gene3D" id="1.10.8.60">
    <property type="match status" value="1"/>
</dbReference>
<feature type="transmembrane region" description="Helical" evidence="10">
    <location>
        <begin position="27"/>
        <end position="52"/>
    </location>
</feature>
<keyword evidence="8" id="KW-0547">Nucleotide-binding</keyword>
<gene>
    <name evidence="12" type="ORF">GKE97_10265</name>
</gene>
<evidence type="ECO:0000256" key="2">
    <source>
        <dbReference type="ARBA" id="ARBA00010044"/>
    </source>
</evidence>
<dbReference type="RefSeq" id="WP_172697638.1">
    <property type="nucleotide sequence ID" value="NZ_WKPR01000009.1"/>
</dbReference>
<keyword evidence="10" id="KW-0472">Membrane</keyword>
<dbReference type="SUPFAM" id="SSF140990">
    <property type="entry name" value="FtsH protease domain-like"/>
    <property type="match status" value="1"/>
</dbReference>
<keyword evidence="10" id="KW-1133">Transmembrane helix</keyword>
<evidence type="ECO:0000256" key="9">
    <source>
        <dbReference type="SAM" id="MobiDB-lite"/>
    </source>
</evidence>
<dbReference type="SUPFAM" id="SSF52540">
    <property type="entry name" value="P-loop containing nucleoside triphosphate hydrolases"/>
    <property type="match status" value="1"/>
</dbReference>
<sequence>MCKKSSTKDKLTLGQMLKNTVRNDPKAGIWIVSFIAGLVTFPLMFLCLWWVTGNMVPQSELVGHLIKLAMVSGVVSCLVIPSVASCARVEKMSGPADSEPADPANPQVAESSSEGTPAPKPQTEKPADKKSRLAELRDQMTTVNTEAMGEVTTTFDDIAGYAETKKNMEFIVRCLRHPEQLKAVGGKIPNGILLYGPPGTGKTLMARALAGTAGVKFYAANASEFVNIWVGQGATNVRALYAEAKKNAPSIVFIDEIDALGGARSPGQHQEYRQTLNALLSEIDGMDKDSGVLTIAATNVLEELDQALIRPGRFDRKIAIPLPNYDDRLAIIRLYAKKRSMTEDVSLEAIARQTVGMSGSSINTLFNEASIQAVMENRSVITREDIDMALTQMITNGEISKTVDKDELEMVAYHEAGHALLARLVANDPVQKVTIIGNTAGALGITIHGGNEQNLLPLETLRGRAIMCYGGRAAEEIVFGKENISTGASQDLKDASRYIRAYIECGAGKSLLNESSFAGQNMIPDTKEAKELSAQFYDEAVKVLTENRHLLDRIAKTLLEKETLMEEDFEALFE</sequence>
<name>A0A6I2R0Z5_FLAPL</name>
<keyword evidence="3" id="KW-0645">Protease</keyword>
<evidence type="ECO:0000256" key="5">
    <source>
        <dbReference type="ARBA" id="ARBA00022801"/>
    </source>
</evidence>
<evidence type="ECO:0000313" key="13">
    <source>
        <dbReference type="Proteomes" id="UP000434475"/>
    </source>
</evidence>
<comment type="caution">
    <text evidence="12">The sequence shown here is derived from an EMBL/GenBank/DDBJ whole genome shotgun (WGS) entry which is preliminary data.</text>
</comment>
<dbReference type="PROSITE" id="PS00674">
    <property type="entry name" value="AAA"/>
    <property type="match status" value="1"/>
</dbReference>
<dbReference type="EMBL" id="WKPR01000009">
    <property type="protein sequence ID" value="MSB19905.1"/>
    <property type="molecule type" value="Genomic_DNA"/>
</dbReference>
<dbReference type="InterPro" id="IPR000642">
    <property type="entry name" value="Peptidase_M41"/>
</dbReference>
<evidence type="ECO:0000256" key="1">
    <source>
        <dbReference type="ARBA" id="ARBA00001947"/>
    </source>
</evidence>
<dbReference type="GO" id="GO:0004222">
    <property type="term" value="F:metalloendopeptidase activity"/>
    <property type="evidence" value="ECO:0007669"/>
    <property type="project" value="InterPro"/>
</dbReference>
<evidence type="ECO:0000256" key="3">
    <source>
        <dbReference type="ARBA" id="ARBA00022670"/>
    </source>
</evidence>
<evidence type="ECO:0000256" key="10">
    <source>
        <dbReference type="SAM" id="Phobius"/>
    </source>
</evidence>
<dbReference type="GO" id="GO:0016887">
    <property type="term" value="F:ATP hydrolysis activity"/>
    <property type="evidence" value="ECO:0007669"/>
    <property type="project" value="InterPro"/>
</dbReference>
<protein>
    <submittedName>
        <fullName evidence="12">AAA family ATPase</fullName>
    </submittedName>
</protein>
<dbReference type="InterPro" id="IPR003593">
    <property type="entry name" value="AAA+_ATPase"/>
</dbReference>
<keyword evidence="5" id="KW-0378">Hydrolase</keyword>
<feature type="region of interest" description="Disordered" evidence="9">
    <location>
        <begin position="93"/>
        <end position="131"/>
    </location>
</feature>
<evidence type="ECO:0000256" key="8">
    <source>
        <dbReference type="RuleBase" id="RU003651"/>
    </source>
</evidence>
<reference evidence="12 13" key="1">
    <citation type="journal article" date="2019" name="Nat. Med.">
        <title>A library of human gut bacterial isolates paired with longitudinal multiomics data enables mechanistic microbiome research.</title>
        <authorList>
            <person name="Poyet M."/>
            <person name="Groussin M."/>
            <person name="Gibbons S.M."/>
            <person name="Avila-Pacheco J."/>
            <person name="Jiang X."/>
            <person name="Kearney S.M."/>
            <person name="Perrotta A.R."/>
            <person name="Berdy B."/>
            <person name="Zhao S."/>
            <person name="Lieberman T.D."/>
            <person name="Swanson P.K."/>
            <person name="Smith M."/>
            <person name="Roesemann S."/>
            <person name="Alexander J.E."/>
            <person name="Rich S.A."/>
            <person name="Livny J."/>
            <person name="Vlamakis H."/>
            <person name="Clish C."/>
            <person name="Bullock K."/>
            <person name="Deik A."/>
            <person name="Scott J."/>
            <person name="Pierce K.A."/>
            <person name="Xavier R.J."/>
            <person name="Alm E.J."/>
        </authorList>
    </citation>
    <scope>NUCLEOTIDE SEQUENCE [LARGE SCALE GENOMIC DNA]</scope>
    <source>
        <strain evidence="12 13">BIOML-A2</strain>
    </source>
</reference>
<dbReference type="GO" id="GO:0004176">
    <property type="term" value="F:ATP-dependent peptidase activity"/>
    <property type="evidence" value="ECO:0007669"/>
    <property type="project" value="InterPro"/>
</dbReference>
<dbReference type="GO" id="GO:0006508">
    <property type="term" value="P:proteolysis"/>
    <property type="evidence" value="ECO:0007669"/>
    <property type="project" value="UniProtKB-KW"/>
</dbReference>
<dbReference type="Gene3D" id="3.40.50.300">
    <property type="entry name" value="P-loop containing nucleotide triphosphate hydrolases"/>
    <property type="match status" value="1"/>
</dbReference>
<dbReference type="Pfam" id="PF00004">
    <property type="entry name" value="AAA"/>
    <property type="match status" value="1"/>
</dbReference>
<dbReference type="SMART" id="SM00382">
    <property type="entry name" value="AAA"/>
    <property type="match status" value="1"/>
</dbReference>
<dbReference type="InterPro" id="IPR041569">
    <property type="entry name" value="AAA_lid_3"/>
</dbReference>
<comment type="cofactor">
    <cofactor evidence="1">
        <name>Zn(2+)</name>
        <dbReference type="ChEBI" id="CHEBI:29105"/>
    </cofactor>
</comment>
<dbReference type="PANTHER" id="PTHR23076:SF97">
    <property type="entry name" value="ATP-DEPENDENT ZINC METALLOPROTEASE YME1L1"/>
    <property type="match status" value="1"/>
</dbReference>
<dbReference type="InterPro" id="IPR003959">
    <property type="entry name" value="ATPase_AAA_core"/>
</dbReference>
<keyword evidence="8" id="KW-0067">ATP-binding</keyword>